<dbReference type="EMBL" id="BMFP01000004">
    <property type="protein sequence ID" value="GGG18199.1"/>
    <property type="molecule type" value="Genomic_DNA"/>
</dbReference>
<evidence type="ECO:0008006" key="4">
    <source>
        <dbReference type="Google" id="ProtNLM"/>
    </source>
</evidence>
<comment type="caution">
    <text evidence="2">The sequence shown here is derived from an EMBL/GenBank/DDBJ whole genome shotgun (WGS) entry which is preliminary data.</text>
</comment>
<dbReference type="InterPro" id="IPR025048">
    <property type="entry name" value="DUF3987"/>
</dbReference>
<evidence type="ECO:0000256" key="1">
    <source>
        <dbReference type="SAM" id="Coils"/>
    </source>
</evidence>
<dbReference type="RefSeq" id="WP_188501678.1">
    <property type="nucleotide sequence ID" value="NZ_BMFP01000004.1"/>
</dbReference>
<evidence type="ECO:0000313" key="2">
    <source>
        <dbReference type="EMBL" id="GGG18199.1"/>
    </source>
</evidence>
<name>A0ABQ1W8L3_9BACT</name>
<feature type="coiled-coil region" evidence="1">
    <location>
        <begin position="150"/>
        <end position="181"/>
    </location>
</feature>
<reference evidence="3" key="1">
    <citation type="journal article" date="2019" name="Int. J. Syst. Evol. Microbiol.">
        <title>The Global Catalogue of Microorganisms (GCM) 10K type strain sequencing project: providing services to taxonomists for standard genome sequencing and annotation.</title>
        <authorList>
            <consortium name="The Broad Institute Genomics Platform"/>
            <consortium name="The Broad Institute Genome Sequencing Center for Infectious Disease"/>
            <person name="Wu L."/>
            <person name="Ma J."/>
        </authorList>
    </citation>
    <scope>NUCLEOTIDE SEQUENCE [LARGE SCALE GENOMIC DNA]</scope>
    <source>
        <strain evidence="3">CGMCC 1.12749</strain>
    </source>
</reference>
<protein>
    <recommendedName>
        <fullName evidence="4">DUF3987 domain-containing protein</fullName>
    </recommendedName>
</protein>
<gene>
    <name evidence="2" type="ORF">GCM10011323_23010</name>
</gene>
<evidence type="ECO:0000313" key="3">
    <source>
        <dbReference type="Proteomes" id="UP000634043"/>
    </source>
</evidence>
<sequence>MSYEEKLNLEGTACQVENGSINSVEATVTDTSNTTQIANSAQFARIAKPPIDGGGDEDDIDLFDTPLIPKEVYENLPDLLKGNSAVFDRPREKDVFLTGALTILSGCLNTVDGIYDEREFYANLNCFVVAPPASGKGVFVYARMLGEAYHEKLVEESEQTRKQYQAQLNKYEDNKDATSTAVLKKPPFRILFIPGNASSSAIIQHLVEGEGRGIFCETEADTLTGSIKQDWGNFSDLLRKAFHHEYVSITRKTNSEYNEIKRPRLSVALSGTPNQVEGLIPSAEDGLFSRFIFYAFSSRSEWRSVAPRKKRRNLNSYFREQSVEVLKMIDYLDANPSSFDLTEDQWSKLDQQFEAWLLNVNQSIGGDAESSIKRLGLILFRLAMVLTSIRKYEAKSKENSLVCSDIDFKIAMQLVAVYKEHSLHMFNRLPQTGSFSDKMARQFYNELPKAFKRRQALDAGDSNGIEVRTVDKYLRALVTAKKLEKLKFGSYIKT</sequence>
<keyword evidence="1" id="KW-0175">Coiled coil</keyword>
<dbReference type="Pfam" id="PF13148">
    <property type="entry name" value="DUF3987"/>
    <property type="match status" value="1"/>
</dbReference>
<accession>A0ABQ1W8L3</accession>
<organism evidence="2 3">
    <name type="scientific">Pontibacter amylolyticus</name>
    <dbReference type="NCBI Taxonomy" id="1424080"/>
    <lineage>
        <taxon>Bacteria</taxon>
        <taxon>Pseudomonadati</taxon>
        <taxon>Bacteroidota</taxon>
        <taxon>Cytophagia</taxon>
        <taxon>Cytophagales</taxon>
        <taxon>Hymenobacteraceae</taxon>
        <taxon>Pontibacter</taxon>
    </lineage>
</organism>
<proteinExistence type="predicted"/>
<keyword evidence="3" id="KW-1185">Reference proteome</keyword>
<dbReference type="Proteomes" id="UP000634043">
    <property type="component" value="Unassembled WGS sequence"/>
</dbReference>